<feature type="domain" description="3'-5' exonuclease" evidence="6">
    <location>
        <begin position="57"/>
        <end position="238"/>
    </location>
</feature>
<feature type="region of interest" description="Disordered" evidence="4">
    <location>
        <begin position="574"/>
        <end position="623"/>
    </location>
</feature>
<dbReference type="EMBL" id="HBUF01037489">
    <property type="protein sequence ID" value="CAG6616963.1"/>
    <property type="molecule type" value="Transcribed_RNA"/>
</dbReference>
<evidence type="ECO:0000259" key="6">
    <source>
        <dbReference type="SMART" id="SM00474"/>
    </source>
</evidence>
<protein>
    <submittedName>
        <fullName evidence="7">Exonuclease 3'-5' domain-containing protein 2</fullName>
    </submittedName>
</protein>
<dbReference type="EMBL" id="HBUF01385418">
    <property type="protein sequence ID" value="CAG6731992.1"/>
    <property type="molecule type" value="Transcribed_RNA"/>
</dbReference>
<dbReference type="GO" id="GO:0006139">
    <property type="term" value="P:nucleobase-containing compound metabolic process"/>
    <property type="evidence" value="ECO:0007669"/>
    <property type="project" value="InterPro"/>
</dbReference>
<dbReference type="EMBL" id="HBUF01037488">
    <property type="protein sequence ID" value="CAG6616962.1"/>
    <property type="molecule type" value="Transcribed_RNA"/>
</dbReference>
<keyword evidence="5" id="KW-0812">Transmembrane</keyword>
<dbReference type="InterPro" id="IPR002562">
    <property type="entry name" value="3'-5'_exonuclease_dom"/>
</dbReference>
<feature type="region of interest" description="Disordered" evidence="4">
    <location>
        <begin position="271"/>
        <end position="294"/>
    </location>
</feature>
<dbReference type="PANTHER" id="PTHR13620">
    <property type="entry name" value="3-5 EXONUCLEASE"/>
    <property type="match status" value="1"/>
</dbReference>
<evidence type="ECO:0000256" key="5">
    <source>
        <dbReference type="SAM" id="Phobius"/>
    </source>
</evidence>
<accession>A0A8D8LXR6</accession>
<keyword evidence="3 7" id="KW-0269">Exonuclease</keyword>
<evidence type="ECO:0000313" key="7">
    <source>
        <dbReference type="EMBL" id="CAG6616961.1"/>
    </source>
</evidence>
<evidence type="ECO:0000256" key="4">
    <source>
        <dbReference type="SAM" id="MobiDB-lite"/>
    </source>
</evidence>
<dbReference type="EMBL" id="HBUF01037490">
    <property type="protein sequence ID" value="CAG6616964.1"/>
    <property type="molecule type" value="Transcribed_RNA"/>
</dbReference>
<dbReference type="GO" id="GO:0005737">
    <property type="term" value="C:cytoplasm"/>
    <property type="evidence" value="ECO:0007669"/>
    <property type="project" value="TreeGrafter"/>
</dbReference>
<dbReference type="InterPro" id="IPR012337">
    <property type="entry name" value="RNaseH-like_sf"/>
</dbReference>
<dbReference type="AlphaFoldDB" id="A0A8D8LXR6"/>
<evidence type="ECO:0000256" key="3">
    <source>
        <dbReference type="ARBA" id="ARBA00022839"/>
    </source>
</evidence>
<dbReference type="EMBL" id="HBUF01385417">
    <property type="protein sequence ID" value="CAG6731991.1"/>
    <property type="molecule type" value="Transcribed_RNA"/>
</dbReference>
<dbReference type="GO" id="GO:0005634">
    <property type="term" value="C:nucleus"/>
    <property type="evidence" value="ECO:0007669"/>
    <property type="project" value="TreeGrafter"/>
</dbReference>
<keyword evidence="5" id="KW-0472">Membrane</keyword>
<dbReference type="PANTHER" id="PTHR13620:SF104">
    <property type="entry name" value="EXONUCLEASE 3'-5' DOMAIN-CONTAINING PROTEIN 2"/>
    <property type="match status" value="1"/>
</dbReference>
<organism evidence="7">
    <name type="scientific">Cacopsylla melanoneura</name>
    <dbReference type="NCBI Taxonomy" id="428564"/>
    <lineage>
        <taxon>Eukaryota</taxon>
        <taxon>Metazoa</taxon>
        <taxon>Ecdysozoa</taxon>
        <taxon>Arthropoda</taxon>
        <taxon>Hexapoda</taxon>
        <taxon>Insecta</taxon>
        <taxon>Pterygota</taxon>
        <taxon>Neoptera</taxon>
        <taxon>Paraneoptera</taxon>
        <taxon>Hemiptera</taxon>
        <taxon>Sternorrhyncha</taxon>
        <taxon>Psylloidea</taxon>
        <taxon>Psyllidae</taxon>
        <taxon>Psyllinae</taxon>
        <taxon>Cacopsylla</taxon>
    </lineage>
</organism>
<feature type="compositionally biased region" description="Polar residues" evidence="4">
    <location>
        <begin position="278"/>
        <end position="294"/>
    </location>
</feature>
<proteinExistence type="predicted"/>
<feature type="transmembrane region" description="Helical" evidence="5">
    <location>
        <begin position="19"/>
        <end position="36"/>
    </location>
</feature>
<dbReference type="CDD" id="cd06141">
    <property type="entry name" value="WRN_exo"/>
    <property type="match status" value="1"/>
</dbReference>
<dbReference type="InterPro" id="IPR051132">
    <property type="entry name" value="3-5_Exonuclease_domain"/>
</dbReference>
<evidence type="ECO:0000256" key="2">
    <source>
        <dbReference type="ARBA" id="ARBA00022801"/>
    </source>
</evidence>
<dbReference type="EMBL" id="HBUF01385416">
    <property type="protein sequence ID" value="CAG6731990.1"/>
    <property type="molecule type" value="Transcribed_RNA"/>
</dbReference>
<dbReference type="Pfam" id="PF01612">
    <property type="entry name" value="DNA_pol_A_exo1"/>
    <property type="match status" value="1"/>
</dbReference>
<dbReference type="GO" id="GO:0008408">
    <property type="term" value="F:3'-5' exonuclease activity"/>
    <property type="evidence" value="ECO:0007669"/>
    <property type="project" value="InterPro"/>
</dbReference>
<dbReference type="Gene3D" id="3.30.420.10">
    <property type="entry name" value="Ribonuclease H-like superfamily/Ribonuclease H"/>
    <property type="match status" value="1"/>
</dbReference>
<dbReference type="SMART" id="SM00474">
    <property type="entry name" value="35EXOc"/>
    <property type="match status" value="1"/>
</dbReference>
<dbReference type="EMBL" id="HBUF01037487">
    <property type="protein sequence ID" value="CAG6616961.1"/>
    <property type="molecule type" value="Transcribed_RNA"/>
</dbReference>
<keyword evidence="2" id="KW-0378">Hydrolase</keyword>
<keyword evidence="1" id="KW-0540">Nuclease</keyword>
<reference evidence="7" key="1">
    <citation type="submission" date="2021-05" db="EMBL/GenBank/DDBJ databases">
        <authorList>
            <person name="Alioto T."/>
            <person name="Alioto T."/>
            <person name="Gomez Garrido J."/>
        </authorList>
    </citation>
    <scope>NUCLEOTIDE SEQUENCE</scope>
</reference>
<name>A0A8D8LXR6_9HEMI</name>
<sequence length="623" mass="71956">MALNSFALSSTKKPPGFKYYYPVIIPAAGLMCVYIFRKQIMSGIRAFFNKTKKINQVFYVESKQECDEIIKKHFRHHQVLGLDCEWVTIGSHRGPVSLLQLASPDGVCALFRLPKIYQYDYFHDLKSIPQSLEDLLFNENILKVGVAIENDSKYLSEDYNVLLSSWLDLRHLAKDNDVTPKGLAYLAQETVGIKLEKKFNVRVSNWDADVLTEEQIHYAAMDAYVAVKIFSHFVAIQQSLWNLLQSSRSSLFSSYIENHCSYYREVPYKDKHSHSHNSRNPQHTVDSSLGQSQKRPFSTFERPWRGFKPGKIYDNCYLLDSLGQTLCACERKKAQWYLDKGLGTLVKQDPFTVRLTFQPEGFDMEDCKYYAEEKKNQCVVCGSEERYSLVKKYIVPHEYRKHMPECMKDRRSHDVLLMCYRCHKRSNIKDQAMRRVLADLCSAPLDSKTNTSVITIDNIRKVKSAARALRRNFQSGLLPPQRVDDLSSIVSEYFSLDSQYDGVEFEELVQLGSNLCETVDNADFVPHGFAVVEYFQNDLEAFETKWRQHFLQTMQPQHLPKHWSLHHNFNRRENKANRVKKIRGSDEDIDSGPSIGESKNRGSDEDLDNGISMGESNGVVINR</sequence>
<keyword evidence="5" id="KW-1133">Transmembrane helix</keyword>
<dbReference type="InterPro" id="IPR036397">
    <property type="entry name" value="RNaseH_sf"/>
</dbReference>
<dbReference type="SUPFAM" id="SSF53098">
    <property type="entry name" value="Ribonuclease H-like"/>
    <property type="match status" value="1"/>
</dbReference>
<evidence type="ECO:0000256" key="1">
    <source>
        <dbReference type="ARBA" id="ARBA00022722"/>
    </source>
</evidence>
<dbReference type="GO" id="GO:0003676">
    <property type="term" value="F:nucleic acid binding"/>
    <property type="evidence" value="ECO:0007669"/>
    <property type="project" value="InterPro"/>
</dbReference>